<comment type="similarity">
    <text evidence="1 2">Belongs to the enoyl-CoA hydratase/isomerase family.</text>
</comment>
<dbReference type="PROSITE" id="PS00166">
    <property type="entry name" value="ENOYL_COA_HYDRATASE"/>
    <property type="match status" value="1"/>
</dbReference>
<dbReference type="GO" id="GO:0008935">
    <property type="term" value="F:1,4-dihydroxy-2-naphthoyl-CoA synthase activity"/>
    <property type="evidence" value="ECO:0007669"/>
    <property type="project" value="TreeGrafter"/>
</dbReference>
<comment type="caution">
    <text evidence="3">The sequence shown here is derived from an EMBL/GenBank/DDBJ whole genome shotgun (WGS) entry which is preliminary data.</text>
</comment>
<dbReference type="GO" id="GO:0009234">
    <property type="term" value="P:menaquinone biosynthetic process"/>
    <property type="evidence" value="ECO:0007669"/>
    <property type="project" value="TreeGrafter"/>
</dbReference>
<dbReference type="InterPro" id="IPR001753">
    <property type="entry name" value="Enoyl-CoA_hydra/iso"/>
</dbReference>
<dbReference type="AlphaFoldDB" id="A0A3N2R4M1"/>
<name>A0A3N2R4M1_9RHOB</name>
<evidence type="ECO:0000313" key="4">
    <source>
        <dbReference type="Proteomes" id="UP000268016"/>
    </source>
</evidence>
<protein>
    <submittedName>
        <fullName evidence="3">1,4-dihydroxy-6-naphthoate synthase</fullName>
    </submittedName>
</protein>
<reference evidence="3 4" key="1">
    <citation type="submission" date="2018-10" db="EMBL/GenBank/DDBJ databases">
        <title>Histidinibacterium lentulum gen. nov., sp. nov., a marine bacterium from the culture broth of Picochlorum sp. 122.</title>
        <authorList>
            <person name="Wang G."/>
        </authorList>
    </citation>
    <scope>NUCLEOTIDE SEQUENCE [LARGE SCALE GENOMIC DNA]</scope>
    <source>
        <strain evidence="3 4">B17</strain>
    </source>
</reference>
<dbReference type="InterPro" id="IPR014748">
    <property type="entry name" value="Enoyl-CoA_hydra_C"/>
</dbReference>
<keyword evidence="4" id="KW-1185">Reference proteome</keyword>
<sequence length="324" mass="35962">MATIETRCLSHGIDCTNLAWKTWRTTVTVEISPGVAAARADKFRDITYEVQDGVAWVTINRPQVRNAFREQTLDEMISALSATRMDPTIACAVVTGAGDHAFSAGGDFGAMMKLNRANAHMWNDRMLGLAMTIRGLPIPVIAMVNGWCMGGGHELALWCDLVIASEDAVFGQTGAKVGACPTVGATQYIPRIIGERLAREMIFLARTFPAEEAVSVGLINKCVPKAKLREETLAWCERIKGHSSQTIRATKKSLNSESDELYASWQQGMELLANVWGTEECLEGMNAFLEKRKPDFQQFRRRNKEALDTYLDDFYNDRNQTKSA</sequence>
<dbReference type="Gene3D" id="1.10.12.10">
    <property type="entry name" value="Lyase 2-enoyl-coa Hydratase, Chain A, domain 2"/>
    <property type="match status" value="1"/>
</dbReference>
<accession>A0A3N2R4M1</accession>
<dbReference type="Proteomes" id="UP000268016">
    <property type="component" value="Unassembled WGS sequence"/>
</dbReference>
<dbReference type="CDD" id="cd06558">
    <property type="entry name" value="crotonase-like"/>
    <property type="match status" value="1"/>
</dbReference>
<dbReference type="InterPro" id="IPR018376">
    <property type="entry name" value="Enoyl-CoA_hyd/isom_CS"/>
</dbReference>
<dbReference type="OrthoDB" id="9781757at2"/>
<evidence type="ECO:0000313" key="3">
    <source>
        <dbReference type="EMBL" id="ROU02328.1"/>
    </source>
</evidence>
<dbReference type="GO" id="GO:0005829">
    <property type="term" value="C:cytosol"/>
    <property type="evidence" value="ECO:0007669"/>
    <property type="project" value="TreeGrafter"/>
</dbReference>
<dbReference type="Gene3D" id="3.90.226.10">
    <property type="entry name" value="2-enoyl-CoA Hydratase, Chain A, domain 1"/>
    <property type="match status" value="1"/>
</dbReference>
<dbReference type="InterPro" id="IPR029045">
    <property type="entry name" value="ClpP/crotonase-like_dom_sf"/>
</dbReference>
<dbReference type="PANTHER" id="PTHR43113">
    <property type="entry name" value="NUCLEOSIDE-DIPHOSPHATE-SUGAR EPIMERASE"/>
    <property type="match status" value="1"/>
</dbReference>
<dbReference type="PANTHER" id="PTHR43113:SF1">
    <property type="entry name" value="1,4-DIHYDROXY-2-NAPHTHOYL-COA SYNTHASE, PEROXISOMAL"/>
    <property type="match status" value="1"/>
</dbReference>
<dbReference type="SUPFAM" id="SSF52096">
    <property type="entry name" value="ClpP/crotonase"/>
    <property type="match status" value="1"/>
</dbReference>
<evidence type="ECO:0000256" key="1">
    <source>
        <dbReference type="ARBA" id="ARBA00005254"/>
    </source>
</evidence>
<proteinExistence type="inferred from homology"/>
<dbReference type="EMBL" id="RDRB01000004">
    <property type="protein sequence ID" value="ROU02328.1"/>
    <property type="molecule type" value="Genomic_DNA"/>
</dbReference>
<gene>
    <name evidence="3" type="ORF">EAT49_08240</name>
</gene>
<evidence type="ECO:0000256" key="2">
    <source>
        <dbReference type="RuleBase" id="RU003707"/>
    </source>
</evidence>
<organism evidence="3 4">
    <name type="scientific">Histidinibacterium lentulum</name>
    <dbReference type="NCBI Taxonomy" id="2480588"/>
    <lineage>
        <taxon>Bacteria</taxon>
        <taxon>Pseudomonadati</taxon>
        <taxon>Pseudomonadota</taxon>
        <taxon>Alphaproteobacteria</taxon>
        <taxon>Rhodobacterales</taxon>
        <taxon>Paracoccaceae</taxon>
        <taxon>Histidinibacterium</taxon>
    </lineage>
</organism>
<dbReference type="Pfam" id="PF00378">
    <property type="entry name" value="ECH_1"/>
    <property type="match status" value="1"/>
</dbReference>